<dbReference type="EC" id="2.7.13.3" evidence="2"/>
<feature type="domain" description="Response regulatory" evidence="6">
    <location>
        <begin position="534"/>
        <end position="645"/>
    </location>
</feature>
<evidence type="ECO:0000256" key="2">
    <source>
        <dbReference type="ARBA" id="ARBA00012438"/>
    </source>
</evidence>
<reference evidence="8 9" key="1">
    <citation type="journal article" date="2013" name="Antonie Van Leeuwenhoek">
        <title>Sphingomonas ginsenosidivorax sp. nov., with the ability to transform ginsenosides.</title>
        <authorList>
            <person name="Jin X.F."/>
            <person name="Kim J.K."/>
            <person name="Liu Q.M."/>
            <person name="Kang M.S."/>
            <person name="He D."/>
            <person name="Jin F.X."/>
            <person name="Kim S.C."/>
            <person name="Im W.T."/>
        </authorList>
    </citation>
    <scope>NUCLEOTIDE SEQUENCE [LARGE SCALE GENOMIC DNA]</scope>
    <source>
        <strain evidence="8 9">KHI67</strain>
    </source>
</reference>
<dbReference type="SMART" id="SM00086">
    <property type="entry name" value="PAC"/>
    <property type="match status" value="1"/>
</dbReference>
<dbReference type="PANTHER" id="PTHR43065">
    <property type="entry name" value="SENSOR HISTIDINE KINASE"/>
    <property type="match status" value="1"/>
</dbReference>
<dbReference type="Gene3D" id="2.10.70.100">
    <property type="match status" value="1"/>
</dbReference>
<evidence type="ECO:0000259" key="6">
    <source>
        <dbReference type="PROSITE" id="PS50110"/>
    </source>
</evidence>
<dbReference type="Gene3D" id="3.40.50.2300">
    <property type="match status" value="1"/>
</dbReference>
<dbReference type="InterPro" id="IPR001610">
    <property type="entry name" value="PAC"/>
</dbReference>
<dbReference type="InterPro" id="IPR003661">
    <property type="entry name" value="HisK_dim/P_dom"/>
</dbReference>
<dbReference type="InterPro" id="IPR036890">
    <property type="entry name" value="HATPase_C_sf"/>
</dbReference>
<dbReference type="Gene3D" id="3.30.450.20">
    <property type="entry name" value="PAS domain"/>
    <property type="match status" value="1"/>
</dbReference>
<dbReference type="SUPFAM" id="SSF55874">
    <property type="entry name" value="ATPase domain of HSP90 chaperone/DNA topoisomerase II/histidine kinase"/>
    <property type="match status" value="1"/>
</dbReference>
<evidence type="ECO:0000256" key="1">
    <source>
        <dbReference type="ARBA" id="ARBA00000085"/>
    </source>
</evidence>
<feature type="modified residue" description="4-aspartylphosphate" evidence="4">
    <location>
        <position position="584"/>
    </location>
</feature>
<dbReference type="Pfam" id="PF00072">
    <property type="entry name" value="Response_reg"/>
    <property type="match status" value="1"/>
</dbReference>
<dbReference type="CDD" id="cd00082">
    <property type="entry name" value="HisKA"/>
    <property type="match status" value="1"/>
</dbReference>
<sequence>MKNRVLILAPRGRDAAIASDLLSRHSIRADVCADLPALVAELNEAAGVVMLTEESLAAVDVSALTDWVARQPAWSDVPFVVLANGSRAPRTAAASDRLAELGNVVLLERPLHAEAMLGAIRSAVKARNRQYEVRDAAVTLERAVVERTAELEDARDSLEVALEAAGMGSWDIDFLTGDARRTPRHDEIFGYSEPLDHWDVDMFLGHVDAADRDAVADAFTTALTSGTLDIECGITAADGSHRWIVAKGRVRYDSDGMAARMTGVVSDVTDRKDADAQLAQAQKMDAIGQLTGGVAHDFNNLLTPIVGSLDLLRRRYKEDERTQRMIAGALQAADRAATLTQRLLSFARRQALQPRAVDIGGLIDGIVDLVRRSLGPSIAVVLDVPQHLSSARVDPNQLELALLNLAINARDAMPSGGRLTLGVSEVAIDARNTVGLKAGRYIRLLAADTGTGMDQATLARATEPFFSTKGVGKGTGLGLSMVHGLAAQSGGTLTLTSEPGAGTSVELWLPATEEAAVDLGEQVAEPVVARQAATVLLVDDEELVRAATADMLRDIGYTVIEVGSATQALSAVRSGLAADVLVSDYLMPGMTGGQLIHELRTIGVQLPALLVTGYAAAGEDVPADVQRLAKPFRQVDLAARVDELLRPSTPGRPRLQPAD</sequence>
<comment type="catalytic activity">
    <reaction evidence="1">
        <text>ATP + protein L-histidine = ADP + protein N-phospho-L-histidine.</text>
        <dbReference type="EC" id="2.7.13.3"/>
    </reaction>
</comment>
<dbReference type="Pfam" id="PF02518">
    <property type="entry name" value="HATPase_c"/>
    <property type="match status" value="1"/>
</dbReference>
<dbReference type="InterPro" id="IPR036097">
    <property type="entry name" value="HisK_dim/P_sf"/>
</dbReference>
<dbReference type="InterPro" id="IPR004358">
    <property type="entry name" value="Sig_transdc_His_kin-like_C"/>
</dbReference>
<name>A0A5C6UIE1_9SPHN</name>
<dbReference type="Gene3D" id="1.10.287.130">
    <property type="match status" value="1"/>
</dbReference>
<dbReference type="SUPFAM" id="SSF52172">
    <property type="entry name" value="CheY-like"/>
    <property type="match status" value="1"/>
</dbReference>
<dbReference type="AlphaFoldDB" id="A0A5C6UIE1"/>
<dbReference type="InterPro" id="IPR003594">
    <property type="entry name" value="HATPase_dom"/>
</dbReference>
<dbReference type="PRINTS" id="PR00344">
    <property type="entry name" value="BCTRLSENSOR"/>
</dbReference>
<evidence type="ECO:0000259" key="5">
    <source>
        <dbReference type="PROSITE" id="PS50109"/>
    </source>
</evidence>
<accession>A0A5C6UIE1</accession>
<dbReference type="GO" id="GO:0000155">
    <property type="term" value="F:phosphorelay sensor kinase activity"/>
    <property type="evidence" value="ECO:0007669"/>
    <property type="project" value="InterPro"/>
</dbReference>
<dbReference type="SMART" id="SM00448">
    <property type="entry name" value="REC"/>
    <property type="match status" value="1"/>
</dbReference>
<keyword evidence="3 4" id="KW-0597">Phosphoprotein</keyword>
<dbReference type="PROSITE" id="PS50110">
    <property type="entry name" value="RESPONSE_REGULATORY"/>
    <property type="match status" value="1"/>
</dbReference>
<dbReference type="InterPro" id="IPR011006">
    <property type="entry name" value="CheY-like_superfamily"/>
</dbReference>
<dbReference type="OrthoDB" id="9796100at2"/>
<keyword evidence="9" id="KW-1185">Reference proteome</keyword>
<feature type="domain" description="PAC" evidence="7">
    <location>
        <begin position="228"/>
        <end position="280"/>
    </location>
</feature>
<dbReference type="InterPro" id="IPR013655">
    <property type="entry name" value="PAS_fold_3"/>
</dbReference>
<dbReference type="InterPro" id="IPR001789">
    <property type="entry name" value="Sig_transdc_resp-reg_receiver"/>
</dbReference>
<organism evidence="8 9">
    <name type="scientific">Sphingomonas ginsenosidivorax</name>
    <dbReference type="NCBI Taxonomy" id="862135"/>
    <lineage>
        <taxon>Bacteria</taxon>
        <taxon>Pseudomonadati</taxon>
        <taxon>Pseudomonadota</taxon>
        <taxon>Alphaproteobacteria</taxon>
        <taxon>Sphingomonadales</taxon>
        <taxon>Sphingomonadaceae</taxon>
        <taxon>Sphingomonas</taxon>
    </lineage>
</organism>
<proteinExistence type="predicted"/>
<dbReference type="Proteomes" id="UP000321250">
    <property type="component" value="Unassembled WGS sequence"/>
</dbReference>
<dbReference type="PROSITE" id="PS50109">
    <property type="entry name" value="HIS_KIN"/>
    <property type="match status" value="1"/>
</dbReference>
<evidence type="ECO:0000313" key="9">
    <source>
        <dbReference type="Proteomes" id="UP000321250"/>
    </source>
</evidence>
<dbReference type="Pfam" id="PF08447">
    <property type="entry name" value="PAS_3"/>
    <property type="match status" value="1"/>
</dbReference>
<gene>
    <name evidence="8" type="ORF">FSB78_17070</name>
</gene>
<dbReference type="SUPFAM" id="SSF47384">
    <property type="entry name" value="Homodimeric domain of signal transducing histidine kinase"/>
    <property type="match status" value="1"/>
</dbReference>
<dbReference type="PANTHER" id="PTHR43065:SF42">
    <property type="entry name" value="TWO-COMPONENT SENSOR PPRA"/>
    <property type="match status" value="1"/>
</dbReference>
<dbReference type="InterPro" id="IPR000700">
    <property type="entry name" value="PAS-assoc_C"/>
</dbReference>
<evidence type="ECO:0000313" key="8">
    <source>
        <dbReference type="EMBL" id="TXC72469.1"/>
    </source>
</evidence>
<evidence type="ECO:0000256" key="3">
    <source>
        <dbReference type="ARBA" id="ARBA00022553"/>
    </source>
</evidence>
<comment type="caution">
    <text evidence="8">The sequence shown here is derived from an EMBL/GenBank/DDBJ whole genome shotgun (WGS) entry which is preliminary data.</text>
</comment>
<dbReference type="Gene3D" id="3.30.565.10">
    <property type="entry name" value="Histidine kinase-like ATPase, C-terminal domain"/>
    <property type="match status" value="1"/>
</dbReference>
<dbReference type="EMBL" id="VOQR01000001">
    <property type="protein sequence ID" value="TXC72469.1"/>
    <property type="molecule type" value="Genomic_DNA"/>
</dbReference>
<feature type="domain" description="Histidine kinase" evidence="5">
    <location>
        <begin position="293"/>
        <end position="513"/>
    </location>
</feature>
<evidence type="ECO:0000256" key="4">
    <source>
        <dbReference type="PROSITE-ProRule" id="PRU00169"/>
    </source>
</evidence>
<protein>
    <recommendedName>
        <fullName evidence="2">histidine kinase</fullName>
        <ecNumber evidence="2">2.7.13.3</ecNumber>
    </recommendedName>
</protein>
<dbReference type="SUPFAM" id="SSF55785">
    <property type="entry name" value="PYP-like sensor domain (PAS domain)"/>
    <property type="match status" value="1"/>
</dbReference>
<dbReference type="Pfam" id="PF00512">
    <property type="entry name" value="HisKA"/>
    <property type="match status" value="1"/>
</dbReference>
<dbReference type="InterPro" id="IPR005467">
    <property type="entry name" value="His_kinase_dom"/>
</dbReference>
<dbReference type="RefSeq" id="WP_147083743.1">
    <property type="nucleotide sequence ID" value="NZ_VOQR01000001.1"/>
</dbReference>
<dbReference type="InterPro" id="IPR035965">
    <property type="entry name" value="PAS-like_dom_sf"/>
</dbReference>
<dbReference type="SMART" id="SM00388">
    <property type="entry name" value="HisKA"/>
    <property type="match status" value="1"/>
</dbReference>
<dbReference type="SMART" id="SM00387">
    <property type="entry name" value="HATPase_c"/>
    <property type="match status" value="1"/>
</dbReference>
<dbReference type="PROSITE" id="PS50113">
    <property type="entry name" value="PAC"/>
    <property type="match status" value="1"/>
</dbReference>
<evidence type="ECO:0000259" key="7">
    <source>
        <dbReference type="PROSITE" id="PS50113"/>
    </source>
</evidence>